<evidence type="ECO:0000256" key="11">
    <source>
        <dbReference type="ARBA" id="ARBA00023136"/>
    </source>
</evidence>
<evidence type="ECO:0000256" key="5">
    <source>
        <dbReference type="ARBA" id="ARBA00022502"/>
    </source>
</evidence>
<feature type="transmembrane region" description="Helical" evidence="12">
    <location>
        <begin position="341"/>
        <end position="361"/>
    </location>
</feature>
<feature type="transmembrane region" description="Helical" evidence="12">
    <location>
        <begin position="118"/>
        <end position="141"/>
    </location>
</feature>
<evidence type="ECO:0000313" key="13">
    <source>
        <dbReference type="EMBL" id="ORY51918.1"/>
    </source>
</evidence>
<keyword evidence="14" id="KW-1185">Reference proteome</keyword>
<feature type="transmembrane region" description="Helical" evidence="12">
    <location>
        <begin position="7"/>
        <end position="27"/>
    </location>
</feature>
<accession>A0A1Y2CY15</accession>
<gene>
    <name evidence="13" type="ORF">BCR33DRAFT_757089</name>
</gene>
<dbReference type="PANTHER" id="PTHR12468:SF2">
    <property type="entry name" value="GPI MANNOSYLTRANSFERASE 2"/>
    <property type="match status" value="1"/>
</dbReference>
<keyword evidence="8 12" id="KW-0812">Transmembrane</keyword>
<comment type="function">
    <text evidence="12">Mannosyltransferase involved in glycosylphosphatidylinositol-anchor biosynthesis.</text>
</comment>
<keyword evidence="11 12" id="KW-0472">Membrane</keyword>
<organism evidence="13 14">
    <name type="scientific">Rhizoclosmatium globosum</name>
    <dbReference type="NCBI Taxonomy" id="329046"/>
    <lineage>
        <taxon>Eukaryota</taxon>
        <taxon>Fungi</taxon>
        <taxon>Fungi incertae sedis</taxon>
        <taxon>Chytridiomycota</taxon>
        <taxon>Chytridiomycota incertae sedis</taxon>
        <taxon>Chytridiomycetes</taxon>
        <taxon>Chytridiales</taxon>
        <taxon>Chytriomycetaceae</taxon>
        <taxon>Rhizoclosmatium</taxon>
    </lineage>
</organism>
<feature type="transmembrane region" description="Helical" evidence="12">
    <location>
        <begin position="161"/>
        <end position="187"/>
    </location>
</feature>
<evidence type="ECO:0000256" key="3">
    <source>
        <dbReference type="ARBA" id="ARBA00008698"/>
    </source>
</evidence>
<protein>
    <recommendedName>
        <fullName evidence="4 12">GPI mannosyltransferase 2</fullName>
        <ecNumber evidence="12">2.4.1.-</ecNumber>
    </recommendedName>
</protein>
<comment type="pathway">
    <text evidence="2 12">Glycolipid biosynthesis; glycosylphosphatidylinositol-anchor biosynthesis.</text>
</comment>
<keyword evidence="5 12" id="KW-0337">GPI-anchor biosynthesis</keyword>
<dbReference type="EC" id="2.4.1.-" evidence="12"/>
<proteinExistence type="inferred from homology"/>
<dbReference type="GO" id="GO:0005789">
    <property type="term" value="C:endoplasmic reticulum membrane"/>
    <property type="evidence" value="ECO:0007669"/>
    <property type="project" value="UniProtKB-SubCell"/>
</dbReference>
<evidence type="ECO:0000256" key="8">
    <source>
        <dbReference type="ARBA" id="ARBA00022692"/>
    </source>
</evidence>
<feature type="transmembrane region" description="Helical" evidence="12">
    <location>
        <begin position="272"/>
        <end position="292"/>
    </location>
</feature>
<evidence type="ECO:0000256" key="1">
    <source>
        <dbReference type="ARBA" id="ARBA00004477"/>
    </source>
</evidence>
<dbReference type="OrthoDB" id="10252502at2759"/>
<dbReference type="STRING" id="329046.A0A1Y2CY15"/>
<dbReference type="GO" id="GO:0000009">
    <property type="term" value="F:alpha-1,6-mannosyltransferase activity"/>
    <property type="evidence" value="ECO:0007669"/>
    <property type="project" value="InterPro"/>
</dbReference>
<evidence type="ECO:0000256" key="6">
    <source>
        <dbReference type="ARBA" id="ARBA00022676"/>
    </source>
</evidence>
<dbReference type="PANTHER" id="PTHR12468">
    <property type="entry name" value="GPI MANNOSYLTRANSFERASE 2"/>
    <property type="match status" value="1"/>
</dbReference>
<dbReference type="Proteomes" id="UP000193642">
    <property type="component" value="Unassembled WGS sequence"/>
</dbReference>
<reference evidence="13 14" key="1">
    <citation type="submission" date="2016-07" db="EMBL/GenBank/DDBJ databases">
        <title>Pervasive Adenine N6-methylation of Active Genes in Fungi.</title>
        <authorList>
            <consortium name="DOE Joint Genome Institute"/>
            <person name="Mondo S.J."/>
            <person name="Dannebaum R.O."/>
            <person name="Kuo R.C."/>
            <person name="Labutti K."/>
            <person name="Haridas S."/>
            <person name="Kuo A."/>
            <person name="Salamov A."/>
            <person name="Ahrendt S.R."/>
            <person name="Lipzen A."/>
            <person name="Sullivan W."/>
            <person name="Andreopoulos W.B."/>
            <person name="Clum A."/>
            <person name="Lindquist E."/>
            <person name="Daum C."/>
            <person name="Ramamoorthy G.K."/>
            <person name="Gryganskyi A."/>
            <person name="Culley D."/>
            <person name="Magnuson J.K."/>
            <person name="James T.Y."/>
            <person name="O'Malley M.A."/>
            <person name="Stajich J.E."/>
            <person name="Spatafora J.W."/>
            <person name="Visel A."/>
            <person name="Grigoriev I.V."/>
        </authorList>
    </citation>
    <scope>NUCLEOTIDE SEQUENCE [LARGE SCALE GENOMIC DNA]</scope>
    <source>
        <strain evidence="13 14">JEL800</strain>
    </source>
</reference>
<feature type="transmembrane region" description="Helical" evidence="12">
    <location>
        <begin position="208"/>
        <end position="226"/>
    </location>
</feature>
<keyword evidence="7 12" id="KW-0808">Transferase</keyword>
<keyword evidence="10 12" id="KW-1133">Transmembrane helix</keyword>
<dbReference type="GO" id="GO:0004376">
    <property type="term" value="F:GPI mannosyltransferase activity"/>
    <property type="evidence" value="ECO:0007669"/>
    <property type="project" value="InterPro"/>
</dbReference>
<dbReference type="InterPro" id="IPR007315">
    <property type="entry name" value="PIG-V/Gpi18"/>
</dbReference>
<evidence type="ECO:0000256" key="12">
    <source>
        <dbReference type="RuleBase" id="RU363112"/>
    </source>
</evidence>
<keyword evidence="9 12" id="KW-0256">Endoplasmic reticulum</keyword>
<evidence type="ECO:0000256" key="10">
    <source>
        <dbReference type="ARBA" id="ARBA00022989"/>
    </source>
</evidence>
<keyword evidence="6 12" id="KW-0328">Glycosyltransferase</keyword>
<evidence type="ECO:0000256" key="7">
    <source>
        <dbReference type="ARBA" id="ARBA00022679"/>
    </source>
</evidence>
<dbReference type="UniPathway" id="UPA00196"/>
<name>A0A1Y2CY15_9FUNG</name>
<dbReference type="Pfam" id="PF04188">
    <property type="entry name" value="Mannosyl_trans2"/>
    <property type="match status" value="1"/>
</dbReference>
<dbReference type="AlphaFoldDB" id="A0A1Y2CY15"/>
<sequence>MRDEKRVAIIAIASRIAVVSSSILINLTPLKPYDTSGKFLGAWDAVYYQFIADSIHSEPYPFEQFHAFFPGLPFLTSCFSRLSGLTSIHIGLLISNIAFVGAAVILRRLTERVLHDQSVALGSAILFCLSPSAIFLSSLYTESLFSFLAFAGMFFHVEKRSWLASVAWMLAGFIRSNSIVFVGFFGYDWLYSIYVKQEFNVWKGIQTFLQCCLTASSFIAFQYYGYLSFCSDVSNFRPWCDSNPPVLYTFVQAEYWNNGFLKYWTFGQIPNFILAAPMLLTSSFGILSYFRYDSYRFLTLGLMPSKRIELESGFHSSSALSHAFLCFFLTIYCATCMHIQVITRFFTSLPFVYWYLAYCIIHPSKNENCGKTVLSWFLGYGAIGVVLFSLFYPPA</sequence>
<evidence type="ECO:0000256" key="2">
    <source>
        <dbReference type="ARBA" id="ARBA00004687"/>
    </source>
</evidence>
<evidence type="ECO:0000313" key="14">
    <source>
        <dbReference type="Proteomes" id="UP000193642"/>
    </source>
</evidence>
<comment type="similarity">
    <text evidence="3 12">Belongs to the PIGV family.</text>
</comment>
<feature type="transmembrane region" description="Helical" evidence="12">
    <location>
        <begin position="313"/>
        <end position="335"/>
    </location>
</feature>
<feature type="transmembrane region" description="Helical" evidence="12">
    <location>
        <begin position="373"/>
        <end position="392"/>
    </location>
</feature>
<comment type="caution">
    <text evidence="13">The sequence shown here is derived from an EMBL/GenBank/DDBJ whole genome shotgun (WGS) entry which is preliminary data.</text>
</comment>
<comment type="subcellular location">
    <subcellularLocation>
        <location evidence="1 12">Endoplasmic reticulum membrane</location>
        <topology evidence="1 12">Multi-pass membrane protein</topology>
    </subcellularLocation>
</comment>
<dbReference type="GO" id="GO:0006506">
    <property type="term" value="P:GPI anchor biosynthetic process"/>
    <property type="evidence" value="ECO:0007669"/>
    <property type="project" value="UniProtKB-UniPathway"/>
</dbReference>
<dbReference type="GO" id="GO:0031501">
    <property type="term" value="C:mannosyltransferase complex"/>
    <property type="evidence" value="ECO:0007669"/>
    <property type="project" value="TreeGrafter"/>
</dbReference>
<evidence type="ECO:0000256" key="9">
    <source>
        <dbReference type="ARBA" id="ARBA00022824"/>
    </source>
</evidence>
<evidence type="ECO:0000256" key="4">
    <source>
        <dbReference type="ARBA" id="ARBA00013795"/>
    </source>
</evidence>
<dbReference type="EMBL" id="MCGO01000004">
    <property type="protein sequence ID" value="ORY51918.1"/>
    <property type="molecule type" value="Genomic_DNA"/>
</dbReference>
<feature type="transmembrane region" description="Helical" evidence="12">
    <location>
        <begin position="82"/>
        <end position="106"/>
    </location>
</feature>